<sequence>MKLESENRAKLKRQNTQQKASSPKQGSADVAST</sequence>
<keyword evidence="3" id="KW-1185">Reference proteome</keyword>
<name>A0A834WEV2_9FABA</name>
<evidence type="ECO:0000313" key="2">
    <source>
        <dbReference type="EMBL" id="KAF7820715.1"/>
    </source>
</evidence>
<feature type="compositionally biased region" description="Polar residues" evidence="1">
    <location>
        <begin position="14"/>
        <end position="33"/>
    </location>
</feature>
<comment type="caution">
    <text evidence="2">The sequence shown here is derived from an EMBL/GenBank/DDBJ whole genome shotgun (WGS) entry which is preliminary data.</text>
</comment>
<proteinExistence type="predicted"/>
<evidence type="ECO:0000256" key="1">
    <source>
        <dbReference type="SAM" id="MobiDB-lite"/>
    </source>
</evidence>
<gene>
    <name evidence="2" type="ORF">G2W53_026170</name>
</gene>
<dbReference type="AlphaFoldDB" id="A0A834WEV2"/>
<accession>A0A834WEV2</accession>
<dbReference type="EMBL" id="JAAIUW010000008">
    <property type="protein sequence ID" value="KAF7820715.1"/>
    <property type="molecule type" value="Genomic_DNA"/>
</dbReference>
<evidence type="ECO:0000313" key="3">
    <source>
        <dbReference type="Proteomes" id="UP000634136"/>
    </source>
</evidence>
<reference evidence="2" key="1">
    <citation type="submission" date="2020-09" db="EMBL/GenBank/DDBJ databases">
        <title>Genome-Enabled Discovery of Anthraquinone Biosynthesis in Senna tora.</title>
        <authorList>
            <person name="Kang S.-H."/>
            <person name="Pandey R.P."/>
            <person name="Lee C.-M."/>
            <person name="Sim J.-S."/>
            <person name="Jeong J.-T."/>
            <person name="Choi B.-S."/>
            <person name="Jung M."/>
            <person name="Ginzburg D."/>
            <person name="Zhao K."/>
            <person name="Won S.Y."/>
            <person name="Oh T.-J."/>
            <person name="Yu Y."/>
            <person name="Kim N.-H."/>
            <person name="Lee O.R."/>
            <person name="Lee T.-H."/>
            <person name="Bashyal P."/>
            <person name="Kim T.-S."/>
            <person name="Lee W.-H."/>
            <person name="Kawkins C."/>
            <person name="Kim C.-K."/>
            <person name="Kim J.S."/>
            <person name="Ahn B.O."/>
            <person name="Rhee S.Y."/>
            <person name="Sohng J.K."/>
        </authorList>
    </citation>
    <scope>NUCLEOTIDE SEQUENCE</scope>
    <source>
        <tissue evidence="2">Leaf</tissue>
    </source>
</reference>
<dbReference type="Proteomes" id="UP000634136">
    <property type="component" value="Unassembled WGS sequence"/>
</dbReference>
<feature type="region of interest" description="Disordered" evidence="1">
    <location>
        <begin position="1"/>
        <end position="33"/>
    </location>
</feature>
<organism evidence="2 3">
    <name type="scientific">Senna tora</name>
    <dbReference type="NCBI Taxonomy" id="362788"/>
    <lineage>
        <taxon>Eukaryota</taxon>
        <taxon>Viridiplantae</taxon>
        <taxon>Streptophyta</taxon>
        <taxon>Embryophyta</taxon>
        <taxon>Tracheophyta</taxon>
        <taxon>Spermatophyta</taxon>
        <taxon>Magnoliopsida</taxon>
        <taxon>eudicotyledons</taxon>
        <taxon>Gunneridae</taxon>
        <taxon>Pentapetalae</taxon>
        <taxon>rosids</taxon>
        <taxon>fabids</taxon>
        <taxon>Fabales</taxon>
        <taxon>Fabaceae</taxon>
        <taxon>Caesalpinioideae</taxon>
        <taxon>Cassia clade</taxon>
        <taxon>Senna</taxon>
    </lineage>
</organism>
<protein>
    <submittedName>
        <fullName evidence="2">Uncharacterized protein</fullName>
    </submittedName>
</protein>